<dbReference type="EMBL" id="CATQJA010002600">
    <property type="protein sequence ID" value="CAJ0572579.1"/>
    <property type="molecule type" value="Genomic_DNA"/>
</dbReference>
<keyword evidence="3" id="KW-0489">Methyltransferase</keyword>
<evidence type="ECO:0000256" key="4">
    <source>
        <dbReference type="ARBA" id="ARBA00022679"/>
    </source>
</evidence>
<dbReference type="PANTHER" id="PTHR46223:SF3">
    <property type="entry name" value="HISTONE-LYSINE N-METHYLTRANSFERASE SET-23"/>
    <property type="match status" value="1"/>
</dbReference>
<dbReference type="Proteomes" id="UP001177023">
    <property type="component" value="Unassembled WGS sequence"/>
</dbReference>
<proteinExistence type="predicted"/>
<dbReference type="PROSITE" id="PS50867">
    <property type="entry name" value="PRE_SET"/>
    <property type="match status" value="1"/>
</dbReference>
<dbReference type="GO" id="GO:0005634">
    <property type="term" value="C:nucleus"/>
    <property type="evidence" value="ECO:0007669"/>
    <property type="project" value="InterPro"/>
</dbReference>
<dbReference type="InterPro" id="IPR001214">
    <property type="entry name" value="SET_dom"/>
</dbReference>
<dbReference type="InterPro" id="IPR050973">
    <property type="entry name" value="H3K9_Histone-Lys_N-MTase"/>
</dbReference>
<evidence type="ECO:0000256" key="1">
    <source>
        <dbReference type="ARBA" id="ARBA00004286"/>
    </source>
</evidence>
<dbReference type="GO" id="GO:0005694">
    <property type="term" value="C:chromosome"/>
    <property type="evidence" value="ECO:0007669"/>
    <property type="project" value="UniProtKB-SubCell"/>
</dbReference>
<dbReference type="GO" id="GO:0008270">
    <property type="term" value="F:zinc ion binding"/>
    <property type="evidence" value="ECO:0007669"/>
    <property type="project" value="InterPro"/>
</dbReference>
<organism evidence="11 12">
    <name type="scientific">Mesorhabditis spiculigera</name>
    <dbReference type="NCBI Taxonomy" id="96644"/>
    <lineage>
        <taxon>Eukaryota</taxon>
        <taxon>Metazoa</taxon>
        <taxon>Ecdysozoa</taxon>
        <taxon>Nematoda</taxon>
        <taxon>Chromadorea</taxon>
        <taxon>Rhabditida</taxon>
        <taxon>Rhabditina</taxon>
        <taxon>Rhabditomorpha</taxon>
        <taxon>Rhabditoidea</taxon>
        <taxon>Rhabditidae</taxon>
        <taxon>Mesorhabditinae</taxon>
        <taxon>Mesorhabditis</taxon>
    </lineage>
</organism>
<dbReference type="Pfam" id="PF00856">
    <property type="entry name" value="SET"/>
    <property type="match status" value="1"/>
</dbReference>
<evidence type="ECO:0000256" key="2">
    <source>
        <dbReference type="ARBA" id="ARBA00022454"/>
    </source>
</evidence>
<feature type="domain" description="Pre-SET" evidence="9">
    <location>
        <begin position="37"/>
        <end position="99"/>
    </location>
</feature>
<feature type="domain" description="SET" evidence="8">
    <location>
        <begin position="84"/>
        <end position="225"/>
    </location>
</feature>
<evidence type="ECO:0000259" key="8">
    <source>
        <dbReference type="PROSITE" id="PS50280"/>
    </source>
</evidence>
<feature type="non-terminal residue" evidence="11">
    <location>
        <position position="255"/>
    </location>
</feature>
<sequence length="255" mass="27799">MRKNEATITERTNEYEKIVSNVCGPDYSEHLLVDDLVVCDCAEGDCTLANGCECVASGSGLDNYTESGSLLHEGALIECGNWCECVKSGRCPNRVVGNGSKPGLIRLTENVADLGVIAEETIPANSFVIEYIGEVIGEKEARNRERQHKGAEHHYIFTVLEVIQGKESLTFIDPRKLGNIARFINHSCDPNLKVVIVRRGCLSPSAALFASRDIMKGEQLSFDYGWSAKSGFSTKDCLCGAKNCRGKLPSKDVSC</sequence>
<evidence type="ECO:0000259" key="9">
    <source>
        <dbReference type="PROSITE" id="PS50867"/>
    </source>
</evidence>
<keyword evidence="12" id="KW-1185">Reference proteome</keyword>
<gene>
    <name evidence="11" type="ORF">MSPICULIGERA_LOCUS10963</name>
</gene>
<dbReference type="GO" id="GO:0032259">
    <property type="term" value="P:methylation"/>
    <property type="evidence" value="ECO:0007669"/>
    <property type="project" value="UniProtKB-KW"/>
</dbReference>
<evidence type="ECO:0008006" key="13">
    <source>
        <dbReference type="Google" id="ProtNLM"/>
    </source>
</evidence>
<protein>
    <recommendedName>
        <fullName evidence="13">Histone-lysine N-methyltransferase SETMAR</fullName>
    </recommendedName>
</protein>
<feature type="domain" description="Post-SET" evidence="10">
    <location>
        <begin position="233"/>
        <end position="249"/>
    </location>
</feature>
<dbReference type="PROSITE" id="PS50868">
    <property type="entry name" value="POST_SET"/>
    <property type="match status" value="1"/>
</dbReference>
<reference evidence="11" key="1">
    <citation type="submission" date="2023-06" db="EMBL/GenBank/DDBJ databases">
        <authorList>
            <person name="Delattre M."/>
        </authorList>
    </citation>
    <scope>NUCLEOTIDE SEQUENCE</scope>
    <source>
        <strain evidence="11">AF72</strain>
    </source>
</reference>
<evidence type="ECO:0000256" key="7">
    <source>
        <dbReference type="ARBA" id="ARBA00022833"/>
    </source>
</evidence>
<keyword evidence="6" id="KW-0479">Metal-binding</keyword>
<accession>A0AA36G4F7</accession>
<evidence type="ECO:0000313" key="12">
    <source>
        <dbReference type="Proteomes" id="UP001177023"/>
    </source>
</evidence>
<dbReference type="InterPro" id="IPR046341">
    <property type="entry name" value="SET_dom_sf"/>
</dbReference>
<keyword evidence="7" id="KW-0862">Zinc</keyword>
<comment type="caution">
    <text evidence="11">The sequence shown here is derived from an EMBL/GenBank/DDBJ whole genome shotgun (WGS) entry which is preliminary data.</text>
</comment>
<keyword evidence="2" id="KW-0158">Chromosome</keyword>
<evidence type="ECO:0000313" key="11">
    <source>
        <dbReference type="EMBL" id="CAJ0572579.1"/>
    </source>
</evidence>
<evidence type="ECO:0000256" key="3">
    <source>
        <dbReference type="ARBA" id="ARBA00022603"/>
    </source>
</evidence>
<dbReference type="PROSITE" id="PS50280">
    <property type="entry name" value="SET"/>
    <property type="match status" value="1"/>
</dbReference>
<dbReference type="InterPro" id="IPR007728">
    <property type="entry name" value="Pre-SET_dom"/>
</dbReference>
<evidence type="ECO:0000256" key="5">
    <source>
        <dbReference type="ARBA" id="ARBA00022691"/>
    </source>
</evidence>
<comment type="subcellular location">
    <subcellularLocation>
        <location evidence="1">Chromosome</location>
    </subcellularLocation>
</comment>
<name>A0AA36G4F7_9BILA</name>
<dbReference type="GO" id="GO:0042054">
    <property type="term" value="F:histone methyltransferase activity"/>
    <property type="evidence" value="ECO:0007669"/>
    <property type="project" value="InterPro"/>
</dbReference>
<keyword evidence="4" id="KW-0808">Transferase</keyword>
<dbReference type="InterPro" id="IPR003616">
    <property type="entry name" value="Post-SET_dom"/>
</dbReference>
<keyword evidence="5" id="KW-0949">S-adenosyl-L-methionine</keyword>
<evidence type="ECO:0000256" key="6">
    <source>
        <dbReference type="ARBA" id="ARBA00022723"/>
    </source>
</evidence>
<dbReference type="PANTHER" id="PTHR46223">
    <property type="entry name" value="HISTONE-LYSINE N-METHYLTRANSFERASE SUV39H"/>
    <property type="match status" value="1"/>
</dbReference>
<dbReference type="SUPFAM" id="SSF82199">
    <property type="entry name" value="SET domain"/>
    <property type="match status" value="1"/>
</dbReference>
<dbReference type="AlphaFoldDB" id="A0AA36G4F7"/>
<dbReference type="Pfam" id="PF05033">
    <property type="entry name" value="Pre-SET"/>
    <property type="match status" value="1"/>
</dbReference>
<evidence type="ECO:0000259" key="10">
    <source>
        <dbReference type="PROSITE" id="PS50868"/>
    </source>
</evidence>
<dbReference type="SMART" id="SM00317">
    <property type="entry name" value="SET"/>
    <property type="match status" value="1"/>
</dbReference>
<dbReference type="Gene3D" id="2.170.270.10">
    <property type="entry name" value="SET domain"/>
    <property type="match status" value="1"/>
</dbReference>